<dbReference type="Proteomes" id="UP001597347">
    <property type="component" value="Unassembled WGS sequence"/>
</dbReference>
<dbReference type="InterPro" id="IPR006091">
    <property type="entry name" value="Acyl-CoA_Oxase/DH_mid-dom"/>
</dbReference>
<dbReference type="Gene3D" id="1.20.140.10">
    <property type="entry name" value="Butyryl-CoA Dehydrogenase, subunit A, domain 3"/>
    <property type="match status" value="2"/>
</dbReference>
<comment type="similarity">
    <text evidence="2">Belongs to the acyl-CoA oxidase family.</text>
</comment>
<dbReference type="Gene3D" id="2.40.110.10">
    <property type="entry name" value="Butyryl-CoA Dehydrogenase, subunit A, domain 2"/>
    <property type="match status" value="1"/>
</dbReference>
<dbReference type="SUPFAM" id="SSF56645">
    <property type="entry name" value="Acyl-CoA dehydrogenase NM domain-like"/>
    <property type="match status" value="1"/>
</dbReference>
<dbReference type="Pfam" id="PF02771">
    <property type="entry name" value="Acyl-CoA_dh_N"/>
    <property type="match status" value="1"/>
</dbReference>
<keyword evidence="3" id="KW-0285">Flavoprotein</keyword>
<evidence type="ECO:0000256" key="4">
    <source>
        <dbReference type="ARBA" id="ARBA00022827"/>
    </source>
</evidence>
<evidence type="ECO:0000259" key="8">
    <source>
        <dbReference type="Pfam" id="PF02771"/>
    </source>
</evidence>
<dbReference type="InterPro" id="IPR037069">
    <property type="entry name" value="AcylCoA_DH/ox_N_sf"/>
</dbReference>
<dbReference type="InterPro" id="IPR046373">
    <property type="entry name" value="Acyl-CoA_Oxase/DH_mid-dom_sf"/>
</dbReference>
<dbReference type="PIRSF" id="PIRSF000168">
    <property type="entry name" value="Acyl-CoA_oxidase"/>
    <property type="match status" value="1"/>
</dbReference>
<dbReference type="RefSeq" id="WP_377933336.1">
    <property type="nucleotide sequence ID" value="NZ_JBHUEA010000008.1"/>
</dbReference>
<dbReference type="InterPro" id="IPR013786">
    <property type="entry name" value="AcylCoA_DH/ox_N"/>
</dbReference>
<protein>
    <submittedName>
        <fullName evidence="10">Acyl-CoA dehydrogenase</fullName>
    </submittedName>
</protein>
<dbReference type="InterPro" id="IPR002655">
    <property type="entry name" value="Acyl-CoA_oxidase_C"/>
</dbReference>
<feature type="domain" description="Acyl-CoA oxidase C-terminal" evidence="6">
    <location>
        <begin position="540"/>
        <end position="647"/>
    </location>
</feature>
<dbReference type="Pfam" id="PF22924">
    <property type="entry name" value="ACOX_C_alpha1"/>
    <property type="match status" value="1"/>
</dbReference>
<name>A0ABW4LCL4_9MICO</name>
<comment type="caution">
    <text evidence="10">The sequence shown here is derived from an EMBL/GenBank/DDBJ whole genome shotgun (WGS) entry which is preliminary data.</text>
</comment>
<dbReference type="InterPro" id="IPR012258">
    <property type="entry name" value="Acyl-CoA_oxidase"/>
</dbReference>
<evidence type="ECO:0000313" key="11">
    <source>
        <dbReference type="Proteomes" id="UP001597347"/>
    </source>
</evidence>
<sequence>MVVQQVVPETVERTATAGGPDLERIRTALLGRWPGVRQAARDRMLDPALHRIVDQTVADHRERVTAQLQVLLDSGQVRLPFPEAFGGTGDAGGNLVAFEEIVTADPSLQIKAGVQWGLFAAAILHLGTQRHHDRFLADAIELRTPGGFAMTETGHGSDVASIATRAVYDAEREEFVITTPFRAAWKDYIGNAAVDGRAAVVFAQLETRGERHGVHAFFVPIRDEAGRFLPGVGGEDDGPKGGLNGIDNGRLHFDGVRVPRENLLNRYGDVAPDGTYSSPIASQGRRFFTMLGTLVQGRVSLAGAANSGAKVALAIAVTYADQRRQFADAGGEEQVLLDYPRHQRRLLTRLAGVYAAAFNQEELLTDFHRVFTGEEDTDERRQALETFAAGAKAEATRHALETIQECREACGGAGFLAENRIPQLHADLDVYTTFEGDNTVLLQLVGKRLLTDYGKRLKAAGPAAAGIVAAGIAGRAAGAAGVTALVQRVADGGTAAGAARSLRDPAEQERLLAERVDVAVAEIAPDLRPGSASPEELARRFGARQHELIEAARASARLQQWRAFTRAVEAEEHAPTRALLALVRDVFALQTIERELGWYLVRGRLSRQRARAVTRLLDALVTRMRPHATGLVDAFGYEQGHLRAAISSGAEQRRQQEARA</sequence>
<accession>A0ABW4LCL4</accession>
<feature type="domain" description="Acyl-CoA oxidase/dehydrogenase middle" evidence="7">
    <location>
        <begin position="147"/>
        <end position="256"/>
    </location>
</feature>
<organism evidence="10 11">
    <name type="scientific">Amnibacterium endophyticum</name>
    <dbReference type="NCBI Taxonomy" id="2109337"/>
    <lineage>
        <taxon>Bacteria</taxon>
        <taxon>Bacillati</taxon>
        <taxon>Actinomycetota</taxon>
        <taxon>Actinomycetes</taxon>
        <taxon>Micrococcales</taxon>
        <taxon>Microbacteriaceae</taxon>
        <taxon>Amnibacterium</taxon>
    </lineage>
</organism>
<dbReference type="InterPro" id="IPR009100">
    <property type="entry name" value="AcylCoA_DH/oxidase_NM_dom_sf"/>
</dbReference>
<keyword evidence="5" id="KW-0560">Oxidoreductase</keyword>
<reference evidence="11" key="1">
    <citation type="journal article" date="2019" name="Int. J. Syst. Evol. Microbiol.">
        <title>The Global Catalogue of Microorganisms (GCM) 10K type strain sequencing project: providing services to taxonomists for standard genome sequencing and annotation.</title>
        <authorList>
            <consortium name="The Broad Institute Genomics Platform"/>
            <consortium name="The Broad Institute Genome Sequencing Center for Infectious Disease"/>
            <person name="Wu L."/>
            <person name="Ma J."/>
        </authorList>
    </citation>
    <scope>NUCLEOTIDE SEQUENCE [LARGE SCALE GENOMIC DNA]</scope>
    <source>
        <strain evidence="11">CGMCC 1.12471</strain>
    </source>
</reference>
<comment type="cofactor">
    <cofactor evidence="1">
        <name>FAD</name>
        <dbReference type="ChEBI" id="CHEBI:57692"/>
    </cofactor>
</comment>
<evidence type="ECO:0000256" key="1">
    <source>
        <dbReference type="ARBA" id="ARBA00001974"/>
    </source>
</evidence>
<evidence type="ECO:0000256" key="3">
    <source>
        <dbReference type="ARBA" id="ARBA00022630"/>
    </source>
</evidence>
<dbReference type="Pfam" id="PF02770">
    <property type="entry name" value="Acyl-CoA_dh_M"/>
    <property type="match status" value="1"/>
</dbReference>
<gene>
    <name evidence="10" type="ORF">ACFSBI_06830</name>
</gene>
<dbReference type="EMBL" id="JBHUEA010000008">
    <property type="protein sequence ID" value="MFD1721260.1"/>
    <property type="molecule type" value="Genomic_DNA"/>
</dbReference>
<keyword evidence="11" id="KW-1185">Reference proteome</keyword>
<evidence type="ECO:0000259" key="9">
    <source>
        <dbReference type="Pfam" id="PF22924"/>
    </source>
</evidence>
<evidence type="ECO:0000259" key="6">
    <source>
        <dbReference type="Pfam" id="PF01756"/>
    </source>
</evidence>
<dbReference type="Gene3D" id="1.10.540.10">
    <property type="entry name" value="Acyl-CoA dehydrogenase/oxidase, N-terminal domain"/>
    <property type="match status" value="1"/>
</dbReference>
<evidence type="ECO:0000256" key="2">
    <source>
        <dbReference type="ARBA" id="ARBA00006288"/>
    </source>
</evidence>
<proteinExistence type="inferred from homology"/>
<dbReference type="InterPro" id="IPR055060">
    <property type="entry name" value="ACOX_C_alpha1"/>
</dbReference>
<evidence type="ECO:0000256" key="5">
    <source>
        <dbReference type="ARBA" id="ARBA00023002"/>
    </source>
</evidence>
<dbReference type="Pfam" id="PF01756">
    <property type="entry name" value="ACOX"/>
    <property type="match status" value="1"/>
</dbReference>
<dbReference type="InterPro" id="IPR036250">
    <property type="entry name" value="AcylCo_DH-like_C"/>
</dbReference>
<keyword evidence="4" id="KW-0274">FAD</keyword>
<dbReference type="PANTHER" id="PTHR10909">
    <property type="entry name" value="ELECTRON TRANSPORT OXIDOREDUCTASE"/>
    <property type="match status" value="1"/>
</dbReference>
<feature type="domain" description="Acyl-CoA dehydrogenase/oxidase N-terminal" evidence="8">
    <location>
        <begin position="54"/>
        <end position="139"/>
    </location>
</feature>
<feature type="domain" description="Acyl-CoA oxidase C-alpha1" evidence="9">
    <location>
        <begin position="292"/>
        <end position="450"/>
    </location>
</feature>
<evidence type="ECO:0000259" key="7">
    <source>
        <dbReference type="Pfam" id="PF02770"/>
    </source>
</evidence>
<dbReference type="SUPFAM" id="SSF47203">
    <property type="entry name" value="Acyl-CoA dehydrogenase C-terminal domain-like"/>
    <property type="match status" value="2"/>
</dbReference>
<evidence type="ECO:0000313" key="10">
    <source>
        <dbReference type="EMBL" id="MFD1721260.1"/>
    </source>
</evidence>